<evidence type="ECO:0000313" key="1">
    <source>
        <dbReference type="EMBL" id="KGH08833.1"/>
    </source>
</evidence>
<comment type="caution">
    <text evidence="1">The sequence shown here is derived from an EMBL/GenBank/DDBJ whole genome shotgun (WGS) entry which is preliminary data.</text>
</comment>
<accession>A0A0E3BSF4</accession>
<protein>
    <submittedName>
        <fullName evidence="1">Uncharacterized protein</fullName>
    </submittedName>
</protein>
<gene>
    <name evidence="1" type="ORF">P608_17600</name>
</gene>
<sequence>MDEMWTQRCGLLYKAWVQVRYHRRRQRFFDMVDKGTKATTLLLGASLFGEQLKNLKSVATGISALGLMALVFGYGDRKQAHKELAEQAAGLVASIEDVPVGKLSPETIAQWAGQYARFCSKAPPPLKTLTVLCEYEQSCLDGHPNHVARPWLWRRLISQVKG</sequence>
<keyword evidence="2" id="KW-1185">Reference proteome</keyword>
<reference evidence="1 2" key="1">
    <citation type="submission" date="2013-09" db="EMBL/GenBank/DDBJ databases">
        <title>High correlation between genotypes and phenotypes of environmental bacteria Comamonas testosteroni strains.</title>
        <authorList>
            <person name="Liu L."/>
            <person name="Zhu W."/>
            <person name="Xia X."/>
            <person name="Xu B."/>
            <person name="Luo M."/>
            <person name="Wang G."/>
        </authorList>
    </citation>
    <scope>NUCLEOTIDE SEQUENCE [LARGE SCALE GENOMIC DNA]</scope>
    <source>
        <strain evidence="1 2">DF2</strain>
    </source>
</reference>
<evidence type="ECO:0000313" key="2">
    <source>
        <dbReference type="Proteomes" id="UP000029549"/>
    </source>
</evidence>
<name>A0A0E3BSF4_9BURK</name>
<dbReference type="Proteomes" id="UP000029549">
    <property type="component" value="Unassembled WGS sequence"/>
</dbReference>
<dbReference type="AlphaFoldDB" id="A0A0E3BSF4"/>
<dbReference type="PATRIC" id="fig|285.48.peg.3606"/>
<organism evidence="1 2">
    <name type="scientific">Comamonas thiooxydans</name>
    <dbReference type="NCBI Taxonomy" id="363952"/>
    <lineage>
        <taxon>Bacteria</taxon>
        <taxon>Pseudomonadati</taxon>
        <taxon>Pseudomonadota</taxon>
        <taxon>Betaproteobacteria</taxon>
        <taxon>Burkholderiales</taxon>
        <taxon>Comamonadaceae</taxon>
        <taxon>Comamonas</taxon>
    </lineage>
</organism>
<proteinExistence type="predicted"/>
<dbReference type="EMBL" id="AWTP01000122">
    <property type="protein sequence ID" value="KGH08833.1"/>
    <property type="molecule type" value="Genomic_DNA"/>
</dbReference>